<proteinExistence type="predicted"/>
<comment type="caution">
    <text evidence="1">The sequence shown here is derived from an EMBL/GenBank/DDBJ whole genome shotgun (WGS) entry which is preliminary data.</text>
</comment>
<name>A0ABT3G955_9BACT</name>
<protein>
    <submittedName>
        <fullName evidence="1">Phage portal protein</fullName>
    </submittedName>
</protein>
<dbReference type="InterPro" id="IPR006944">
    <property type="entry name" value="Phage/GTA_portal"/>
</dbReference>
<keyword evidence="2" id="KW-1185">Reference proteome</keyword>
<dbReference type="Proteomes" id="UP001165653">
    <property type="component" value="Unassembled WGS sequence"/>
</dbReference>
<accession>A0ABT3G955</accession>
<gene>
    <name evidence="1" type="ORF">OJ996_20620</name>
</gene>
<dbReference type="EMBL" id="JAPDDR010000012">
    <property type="protein sequence ID" value="MCW1916004.1"/>
    <property type="molecule type" value="Genomic_DNA"/>
</dbReference>
<dbReference type="RefSeq" id="WP_264515568.1">
    <property type="nucleotide sequence ID" value="NZ_JAPDDR010000012.1"/>
</dbReference>
<evidence type="ECO:0000313" key="1">
    <source>
        <dbReference type="EMBL" id="MCW1916004.1"/>
    </source>
</evidence>
<dbReference type="Pfam" id="PF04860">
    <property type="entry name" value="Phage_portal"/>
    <property type="match status" value="1"/>
</dbReference>
<reference evidence="1" key="1">
    <citation type="submission" date="2022-10" db="EMBL/GenBank/DDBJ databases">
        <title>Luteolibacter sp. GHJ8, whole genome shotgun sequencing project.</title>
        <authorList>
            <person name="Zhao G."/>
            <person name="Shen L."/>
        </authorList>
    </citation>
    <scope>NUCLEOTIDE SEQUENCE</scope>
    <source>
        <strain evidence="1">GHJ8</strain>
    </source>
</reference>
<evidence type="ECO:0000313" key="2">
    <source>
        <dbReference type="Proteomes" id="UP001165653"/>
    </source>
</evidence>
<organism evidence="1 2">
    <name type="scientific">Luteolibacter rhizosphaerae</name>
    <dbReference type="NCBI Taxonomy" id="2989719"/>
    <lineage>
        <taxon>Bacteria</taxon>
        <taxon>Pseudomonadati</taxon>
        <taxon>Verrucomicrobiota</taxon>
        <taxon>Verrucomicrobiia</taxon>
        <taxon>Verrucomicrobiales</taxon>
        <taxon>Verrucomicrobiaceae</taxon>
        <taxon>Luteolibacter</taxon>
    </lineage>
</organism>
<sequence>MALLWSALLVWRARRRRPEALQAMQLYRSNGDKRERERKHRLAGFLGDAPNEAMTWTQLREALLYTMILRGNAHARCFWSGGFVREMFPLPL</sequence>